<proteinExistence type="predicted"/>
<dbReference type="EMBL" id="DS114367">
    <property type="protein sequence ID" value="EAX88011.1"/>
    <property type="molecule type" value="Genomic_DNA"/>
</dbReference>
<evidence type="ECO:0000313" key="2">
    <source>
        <dbReference type="Proteomes" id="UP000001542"/>
    </source>
</evidence>
<sequence>MTVRKTYSELRNIYQYYIDSYTALYQLKAEKEDEILTIYKMIKTTLIDSNKHHPRNVMRDILNIIPYNNRYAKSYLKLAKLISDEYHITEVSHIPIISNYLFYKEYGIELSTTVDFRTRYLKNTDIDSNDTIYRSIMYDDKERFIYFTE</sequence>
<dbReference type="Proteomes" id="UP000001542">
    <property type="component" value="Unassembled WGS sequence"/>
</dbReference>
<reference evidence="1" key="1">
    <citation type="submission" date="2006-10" db="EMBL/GenBank/DDBJ databases">
        <authorList>
            <person name="Amadeo P."/>
            <person name="Zhao Q."/>
            <person name="Wortman J."/>
            <person name="Fraser-Liggett C."/>
            <person name="Carlton J."/>
        </authorList>
    </citation>
    <scope>NUCLEOTIDE SEQUENCE</scope>
    <source>
        <strain evidence="1">G3</strain>
    </source>
</reference>
<name>A2G4B1_TRIV3</name>
<dbReference type="KEGG" id="tva:4745667"/>
<keyword evidence="2" id="KW-1185">Reference proteome</keyword>
<organism evidence="1 2">
    <name type="scientific">Trichomonas vaginalis (strain ATCC PRA-98 / G3)</name>
    <dbReference type="NCBI Taxonomy" id="412133"/>
    <lineage>
        <taxon>Eukaryota</taxon>
        <taxon>Metamonada</taxon>
        <taxon>Parabasalia</taxon>
        <taxon>Trichomonadida</taxon>
        <taxon>Trichomonadidae</taxon>
        <taxon>Trichomonas</taxon>
    </lineage>
</organism>
<dbReference type="PANTHER" id="PTHR24182:SF13">
    <property type="entry name" value="LD18443P"/>
    <property type="match status" value="1"/>
</dbReference>
<dbReference type="PANTHER" id="PTHR24182">
    <property type="entry name" value="ANKYRIN REPEAT AND SOCS BOX CONTAINING 4"/>
    <property type="match status" value="1"/>
</dbReference>
<dbReference type="AlphaFoldDB" id="A2G4B1"/>
<dbReference type="RefSeq" id="XP_001300941.1">
    <property type="nucleotide sequence ID" value="XM_001300940.1"/>
</dbReference>
<dbReference type="InParanoid" id="A2G4B1"/>
<dbReference type="VEuPathDB" id="TrichDB:TVAGG3_0542680"/>
<evidence type="ECO:0000313" key="1">
    <source>
        <dbReference type="EMBL" id="EAX88011.1"/>
    </source>
</evidence>
<protein>
    <submittedName>
        <fullName evidence="1">Uncharacterized protein</fullName>
    </submittedName>
</protein>
<accession>A2G4B1</accession>
<gene>
    <name evidence="1" type="ORF">TVAG_187370</name>
</gene>
<reference evidence="1" key="2">
    <citation type="journal article" date="2007" name="Science">
        <title>Draft genome sequence of the sexually transmitted pathogen Trichomonas vaginalis.</title>
        <authorList>
            <person name="Carlton J.M."/>
            <person name="Hirt R.P."/>
            <person name="Silva J.C."/>
            <person name="Delcher A.L."/>
            <person name="Schatz M."/>
            <person name="Zhao Q."/>
            <person name="Wortman J.R."/>
            <person name="Bidwell S.L."/>
            <person name="Alsmark U.C.M."/>
            <person name="Besteiro S."/>
            <person name="Sicheritz-Ponten T."/>
            <person name="Noel C.J."/>
            <person name="Dacks J.B."/>
            <person name="Foster P.G."/>
            <person name="Simillion C."/>
            <person name="Van de Peer Y."/>
            <person name="Miranda-Saavedra D."/>
            <person name="Barton G.J."/>
            <person name="Westrop G.D."/>
            <person name="Mueller S."/>
            <person name="Dessi D."/>
            <person name="Fiori P.L."/>
            <person name="Ren Q."/>
            <person name="Paulsen I."/>
            <person name="Zhang H."/>
            <person name="Bastida-Corcuera F.D."/>
            <person name="Simoes-Barbosa A."/>
            <person name="Brown M.T."/>
            <person name="Hayes R.D."/>
            <person name="Mukherjee M."/>
            <person name="Okumura C.Y."/>
            <person name="Schneider R."/>
            <person name="Smith A.J."/>
            <person name="Vanacova S."/>
            <person name="Villalvazo M."/>
            <person name="Haas B.J."/>
            <person name="Pertea M."/>
            <person name="Feldblyum T.V."/>
            <person name="Utterback T.R."/>
            <person name="Shu C.L."/>
            <person name="Osoegawa K."/>
            <person name="de Jong P.J."/>
            <person name="Hrdy I."/>
            <person name="Horvathova L."/>
            <person name="Zubacova Z."/>
            <person name="Dolezal P."/>
            <person name="Malik S.B."/>
            <person name="Logsdon J.M. Jr."/>
            <person name="Henze K."/>
            <person name="Gupta A."/>
            <person name="Wang C.C."/>
            <person name="Dunne R.L."/>
            <person name="Upcroft J.A."/>
            <person name="Upcroft P."/>
            <person name="White O."/>
            <person name="Salzberg S.L."/>
            <person name="Tang P."/>
            <person name="Chiu C.-H."/>
            <person name="Lee Y.-S."/>
            <person name="Embley T.M."/>
            <person name="Coombs G.H."/>
            <person name="Mottram J.C."/>
            <person name="Tachezy J."/>
            <person name="Fraser-Liggett C.M."/>
            <person name="Johnson P.J."/>
        </authorList>
    </citation>
    <scope>NUCLEOTIDE SEQUENCE [LARGE SCALE GENOMIC DNA]</scope>
    <source>
        <strain evidence="1">G3</strain>
    </source>
</reference>